<sequence>MSVIPSVYFLRPNVPHYLYWETELIPAISNVRMYKEPSSFGLGLGGTSIFQRAVSLCLTK</sequence>
<evidence type="ECO:0000313" key="1">
    <source>
        <dbReference type="EMBL" id="GIO43289.1"/>
    </source>
</evidence>
<proteinExistence type="predicted"/>
<reference evidence="1" key="1">
    <citation type="submission" date="2021-03" db="EMBL/GenBank/DDBJ databases">
        <title>Antimicrobial resistance genes in bacteria isolated from Japanese honey, and their potential for conferring macrolide and lincosamide resistance in the American foulbrood pathogen Paenibacillus larvae.</title>
        <authorList>
            <person name="Okamoto M."/>
            <person name="Kumagai M."/>
            <person name="Kanamori H."/>
            <person name="Takamatsu D."/>
        </authorList>
    </citation>
    <scope>NUCLEOTIDE SEQUENCE</scope>
    <source>
        <strain evidence="1">J41TS4</strain>
    </source>
</reference>
<gene>
    <name evidence="1" type="ORF">J41TS4_30470</name>
</gene>
<protein>
    <submittedName>
        <fullName evidence="1">Uncharacterized protein</fullName>
    </submittedName>
</protein>
<name>A0A919Y3V9_9BACL</name>
<keyword evidence="2" id="KW-1185">Reference proteome</keyword>
<dbReference type="Proteomes" id="UP000678895">
    <property type="component" value="Unassembled WGS sequence"/>
</dbReference>
<dbReference type="EMBL" id="BORS01000010">
    <property type="protein sequence ID" value="GIO43289.1"/>
    <property type="molecule type" value="Genomic_DNA"/>
</dbReference>
<accession>A0A919Y3V9</accession>
<comment type="caution">
    <text evidence="1">The sequence shown here is derived from an EMBL/GenBank/DDBJ whole genome shotgun (WGS) entry which is preliminary data.</text>
</comment>
<evidence type="ECO:0000313" key="2">
    <source>
        <dbReference type="Proteomes" id="UP000678895"/>
    </source>
</evidence>
<dbReference type="AlphaFoldDB" id="A0A919Y3V9"/>
<organism evidence="1 2">
    <name type="scientific">Paenibacillus apis</name>
    <dbReference type="NCBI Taxonomy" id="1792174"/>
    <lineage>
        <taxon>Bacteria</taxon>
        <taxon>Bacillati</taxon>
        <taxon>Bacillota</taxon>
        <taxon>Bacilli</taxon>
        <taxon>Bacillales</taxon>
        <taxon>Paenibacillaceae</taxon>
        <taxon>Paenibacillus</taxon>
    </lineage>
</organism>